<feature type="signal peptide" evidence="10">
    <location>
        <begin position="1"/>
        <end position="23"/>
    </location>
</feature>
<dbReference type="Pfam" id="PF07448">
    <property type="entry name" value="Spp-24"/>
    <property type="match status" value="1"/>
</dbReference>
<comment type="similarity">
    <text evidence="3">Belongs to the SPP2 family.</text>
</comment>
<keyword evidence="6" id="KW-0597">Phosphoprotein</keyword>
<dbReference type="Proteomes" id="UP000314981">
    <property type="component" value="Chromosome 3"/>
</dbReference>
<evidence type="ECO:0000256" key="7">
    <source>
        <dbReference type="ARBA" id="ARBA00022729"/>
    </source>
</evidence>
<sequence length="199" mass="22556">MEKMAMKMLVIFVLGMNHWTCTGFPVYDYDPASLKEALSASVAKVNSQSLSPYLFRAFRSSVKRVNALDEDSLTMDLEFRIQETTCRRESEADPATCDFQRGYHVPVAVCRSTVRMSAEQVQNVWVRCHWSSSSGSSSSEEMFFGDILGSSTSRNSYLLGLTPDRSRGEPLYEPSRAKCTGRNRSSNEERYLMNCVIFF</sequence>
<dbReference type="AlphaFoldDB" id="A0A4W2GT43"/>
<evidence type="ECO:0000256" key="8">
    <source>
        <dbReference type="ARBA" id="ARBA00023157"/>
    </source>
</evidence>
<comment type="subcellular location">
    <subcellularLocation>
        <location evidence="2">Secreted</location>
    </subcellularLocation>
</comment>
<dbReference type="PANTHER" id="PTHR15444:SF4">
    <property type="entry name" value="SECRETED PHOSPHOPROTEIN 24"/>
    <property type="match status" value="1"/>
</dbReference>
<dbReference type="Ensembl" id="ENSBIXT00005033840.1">
    <property type="protein sequence ID" value="ENSBIXP00005020461.1"/>
    <property type="gene ID" value="ENSBIXG00005023563.1"/>
</dbReference>
<dbReference type="Ensembl" id="ENSBIXT00000050476.1">
    <property type="protein sequence ID" value="ENSBIXP00000041105.1"/>
    <property type="gene ID" value="ENSBIXG00000025280.1"/>
</dbReference>
<evidence type="ECO:0000256" key="4">
    <source>
        <dbReference type="ARBA" id="ARBA00020365"/>
    </source>
</evidence>
<evidence type="ECO:0000256" key="2">
    <source>
        <dbReference type="ARBA" id="ARBA00004613"/>
    </source>
</evidence>
<evidence type="ECO:0000256" key="10">
    <source>
        <dbReference type="SAM" id="SignalP"/>
    </source>
</evidence>
<evidence type="ECO:0000256" key="5">
    <source>
        <dbReference type="ARBA" id="ARBA00022525"/>
    </source>
</evidence>
<evidence type="ECO:0000256" key="6">
    <source>
        <dbReference type="ARBA" id="ARBA00022553"/>
    </source>
</evidence>
<evidence type="ECO:0000256" key="1">
    <source>
        <dbReference type="ARBA" id="ARBA00002371"/>
    </source>
</evidence>
<keyword evidence="12" id="KW-1185">Reference proteome</keyword>
<dbReference type="Proteomes" id="UP000429181">
    <property type="component" value="Chromosome 3"/>
</dbReference>
<keyword evidence="5" id="KW-0964">Secreted</keyword>
<dbReference type="PANTHER" id="PTHR15444">
    <property type="entry name" value="SECRETED PHOSPHOPROTEIN 24"/>
    <property type="match status" value="1"/>
</dbReference>
<gene>
    <name evidence="11" type="primary">SPP2</name>
</gene>
<proteinExistence type="inferred from homology"/>
<comment type="function">
    <text evidence="1">Could coordinate an aspect of bone turnover.</text>
</comment>
<reference evidence="12 13" key="1">
    <citation type="submission" date="2018-11" db="EMBL/GenBank/DDBJ databases">
        <title>Haplotype-resolved cattle genomes.</title>
        <authorList>
            <person name="Low W.Y."/>
            <person name="Tearle R."/>
            <person name="Bickhart D.M."/>
            <person name="Rosen B.D."/>
            <person name="Koren S."/>
            <person name="Rhie A."/>
            <person name="Hiendleder S."/>
            <person name="Phillippy A.M."/>
            <person name="Smith T.P.L."/>
            <person name="Williams J.L."/>
        </authorList>
    </citation>
    <scope>NUCLEOTIDE SEQUENCE [LARGE SCALE GENOMIC DNA]</scope>
</reference>
<feature type="chain" id="PRO_5044611711" description="Secreted phosphoprotein 24" evidence="10">
    <location>
        <begin position="24"/>
        <end position="199"/>
    </location>
</feature>
<reference evidence="11" key="2">
    <citation type="submission" date="2025-05" db="UniProtKB">
        <authorList>
            <consortium name="Ensembl"/>
        </authorList>
    </citation>
    <scope>IDENTIFICATION</scope>
</reference>
<evidence type="ECO:0000313" key="13">
    <source>
        <dbReference type="Proteomes" id="UP000429181"/>
    </source>
</evidence>
<dbReference type="InterPro" id="IPR010892">
    <property type="entry name" value="Spp-24"/>
</dbReference>
<protein>
    <recommendedName>
        <fullName evidence="4">Secreted phosphoprotein 24</fullName>
    </recommendedName>
    <alternativeName>
        <fullName evidence="9">Secreted phosphoprotein 2</fullName>
    </alternativeName>
</protein>
<dbReference type="GeneTree" id="ENSGT00390000009001"/>
<evidence type="ECO:0000256" key="3">
    <source>
        <dbReference type="ARBA" id="ARBA00008576"/>
    </source>
</evidence>
<accession>A0A4W2GT43</accession>
<evidence type="ECO:0000313" key="12">
    <source>
        <dbReference type="Proteomes" id="UP000314981"/>
    </source>
</evidence>
<evidence type="ECO:0000313" key="11">
    <source>
        <dbReference type="Ensembl" id="ENSBIXP00005020461.1"/>
    </source>
</evidence>
<dbReference type="InterPro" id="IPR046350">
    <property type="entry name" value="Cystatin_sf"/>
</dbReference>
<dbReference type="GO" id="GO:0005576">
    <property type="term" value="C:extracellular region"/>
    <property type="evidence" value="ECO:0007669"/>
    <property type="project" value="UniProtKB-SubCell"/>
</dbReference>
<evidence type="ECO:0000256" key="9">
    <source>
        <dbReference type="ARBA" id="ARBA00029627"/>
    </source>
</evidence>
<dbReference type="SUPFAM" id="SSF54403">
    <property type="entry name" value="Cystatin/monellin"/>
    <property type="match status" value="1"/>
</dbReference>
<name>A0A4W2GT43_BOBOX</name>
<dbReference type="GO" id="GO:0046849">
    <property type="term" value="P:bone remodeling"/>
    <property type="evidence" value="ECO:0007669"/>
    <property type="project" value="InterPro"/>
</dbReference>
<keyword evidence="8" id="KW-1015">Disulfide bond</keyword>
<dbReference type="OMA" id="CRSTVQM"/>
<dbReference type="Gene3D" id="3.10.450.10">
    <property type="match status" value="1"/>
</dbReference>
<organism evidence="11 13">
    <name type="scientific">Bos indicus x Bos taurus</name>
    <name type="common">Hybrid cattle</name>
    <dbReference type="NCBI Taxonomy" id="30522"/>
    <lineage>
        <taxon>Eukaryota</taxon>
        <taxon>Metazoa</taxon>
        <taxon>Chordata</taxon>
        <taxon>Craniata</taxon>
        <taxon>Vertebrata</taxon>
        <taxon>Euteleostomi</taxon>
        <taxon>Mammalia</taxon>
        <taxon>Eutheria</taxon>
        <taxon>Laurasiatheria</taxon>
        <taxon>Artiodactyla</taxon>
        <taxon>Ruminantia</taxon>
        <taxon>Pecora</taxon>
        <taxon>Bovidae</taxon>
        <taxon>Bovinae</taxon>
        <taxon>Bos</taxon>
    </lineage>
</organism>
<keyword evidence="7 10" id="KW-0732">Signal</keyword>